<name>A0A1F4X6W7_UNCKA</name>
<proteinExistence type="predicted"/>
<organism evidence="1 2">
    <name type="scientific">candidate division WWE3 bacterium RIFOXYD1_FULL_39_9</name>
    <dbReference type="NCBI Taxonomy" id="1802649"/>
    <lineage>
        <taxon>Bacteria</taxon>
        <taxon>Katanobacteria</taxon>
    </lineage>
</organism>
<evidence type="ECO:0000313" key="1">
    <source>
        <dbReference type="EMBL" id="OGC77402.1"/>
    </source>
</evidence>
<sequence>MSLTDEELKGLLAENPSFQQVWDGLHPGLRRDYQRDYKNISGLRTYLERMAEALPAQAARSEETKRTLAALSRKATPSGQENPASDLLGAVLAGIGITGAAATTIMYHPNPHVYYCSMRTLTDALLTLDDNDTDLTYVPNGQGMTVSILELVQGDWVDAIEIRLTYTNDDGIKVEMGPLAIQAGVGKATDLVTTVLHTAEKLNNARRRGILGNLQGLAETIGDVSQEIRQKVVNQAQGLGLKFTIWNLLDKAARPEETAFFDARDAKVREAYEAQWELDRKEALKKCIACDTMLSQESLETRQCVHCGANVTSEAFEALTVKQ</sequence>
<dbReference type="EMBL" id="MEWG01000021">
    <property type="protein sequence ID" value="OGC77402.1"/>
    <property type="molecule type" value="Genomic_DNA"/>
</dbReference>
<dbReference type="AlphaFoldDB" id="A0A1F4X6W7"/>
<dbReference type="Proteomes" id="UP000176815">
    <property type="component" value="Unassembled WGS sequence"/>
</dbReference>
<reference evidence="1 2" key="1">
    <citation type="journal article" date="2016" name="Nat. Commun.">
        <title>Thousands of microbial genomes shed light on interconnected biogeochemical processes in an aquifer system.</title>
        <authorList>
            <person name="Anantharaman K."/>
            <person name="Brown C.T."/>
            <person name="Hug L.A."/>
            <person name="Sharon I."/>
            <person name="Castelle C.J."/>
            <person name="Probst A.J."/>
            <person name="Thomas B.C."/>
            <person name="Singh A."/>
            <person name="Wilkins M.J."/>
            <person name="Karaoz U."/>
            <person name="Brodie E.L."/>
            <person name="Williams K.H."/>
            <person name="Hubbard S.S."/>
            <person name="Banfield J.F."/>
        </authorList>
    </citation>
    <scope>NUCLEOTIDE SEQUENCE [LARGE SCALE GENOMIC DNA]</scope>
</reference>
<evidence type="ECO:0000313" key="2">
    <source>
        <dbReference type="Proteomes" id="UP000176815"/>
    </source>
</evidence>
<accession>A0A1F4X6W7</accession>
<comment type="caution">
    <text evidence="1">The sequence shown here is derived from an EMBL/GenBank/DDBJ whole genome shotgun (WGS) entry which is preliminary data.</text>
</comment>
<gene>
    <name evidence="1" type="ORF">A2619_03245</name>
</gene>
<protein>
    <submittedName>
        <fullName evidence="1">Uncharacterized protein</fullName>
    </submittedName>
</protein>